<sequence length="525" mass="61336">MKLLKGMNDFRIPLVCILFVSFLSILSSRAEGAASAEAEIYFSKGILAFDERKFEEAAIDFEKALQADPENPNILFQLGRTYNRLKELDDAVLNLEKAIKINPQFKDANYELGVAYFNTGEFEKALRELDTVIKKEPGKGEAYYYIGMVYFRQEKWKEAVPYFKKALEMVPDYSLTCHYYLGVSYFRLEEDKEALKEFGEAQKIGPGSDIGESSKKFVEASNRRVQERKPWSLYGSVSWQYDNNVTLKPSSFSIVRKQIPGIGKIPDKGDWRAVFNFSGEYKLPEIKNFIVSGRYTFYQSVHRRLRAYNVTGNQFAPTVSYKIMDPLRINVSYLFDYYELDETRYLKVHTFMPSFTLLETKYALLQGFYRYQDKGYFQDTKDTPSDRRGRNLALGVSQYLFFMGNKGYVRLAYLAEKEETKGRDWKYTGNTIGTDVQVPLMVDNGIFDTRILLSFNWSKKDYKHINSIFSDRRKDQEFDWAVEVVKDLNRFYSLSVRFNQIVSDSKLAFYNYKRDITSFNFTARF</sequence>
<evidence type="ECO:0000256" key="1">
    <source>
        <dbReference type="ARBA" id="ARBA00022737"/>
    </source>
</evidence>
<gene>
    <name evidence="4" type="ORF">A2042_01285</name>
</gene>
<protein>
    <recommendedName>
        <fullName evidence="6">UDP-N-acetylglucosamine--peptide N-acetylglucosaminyltransferase SPINDLY</fullName>
    </recommendedName>
</protein>
<dbReference type="Gene3D" id="1.25.40.10">
    <property type="entry name" value="Tetratricopeptide repeat domain"/>
    <property type="match status" value="1"/>
</dbReference>
<reference evidence="4 5" key="1">
    <citation type="journal article" date="2016" name="Nat. Commun.">
        <title>Thousands of microbial genomes shed light on interconnected biogeochemical processes in an aquifer system.</title>
        <authorList>
            <person name="Anantharaman K."/>
            <person name="Brown C.T."/>
            <person name="Hug L.A."/>
            <person name="Sharon I."/>
            <person name="Castelle C.J."/>
            <person name="Probst A.J."/>
            <person name="Thomas B.C."/>
            <person name="Singh A."/>
            <person name="Wilkins M.J."/>
            <person name="Karaoz U."/>
            <person name="Brodie E.L."/>
            <person name="Williams K.H."/>
            <person name="Hubbard S.S."/>
            <person name="Banfield J.F."/>
        </authorList>
    </citation>
    <scope>NUCLEOTIDE SEQUENCE [LARGE SCALE GENOMIC DNA]</scope>
</reference>
<feature type="repeat" description="TPR" evidence="3">
    <location>
        <begin position="106"/>
        <end position="139"/>
    </location>
</feature>
<dbReference type="Pfam" id="PF14559">
    <property type="entry name" value="TPR_19"/>
    <property type="match status" value="1"/>
</dbReference>
<dbReference type="InterPro" id="IPR051685">
    <property type="entry name" value="Ycf3/AcsC/BcsC/TPR_MFPF"/>
</dbReference>
<evidence type="ECO:0000313" key="4">
    <source>
        <dbReference type="EMBL" id="OGL42652.1"/>
    </source>
</evidence>
<dbReference type="Proteomes" id="UP000178526">
    <property type="component" value="Unassembled WGS sequence"/>
</dbReference>
<feature type="repeat" description="TPR" evidence="3">
    <location>
        <begin position="175"/>
        <end position="208"/>
    </location>
</feature>
<dbReference type="PANTHER" id="PTHR44943">
    <property type="entry name" value="CELLULOSE SYNTHASE OPERON PROTEIN C"/>
    <property type="match status" value="1"/>
</dbReference>
<proteinExistence type="predicted"/>
<name>A0A1F7RM59_9BACT</name>
<dbReference type="InterPro" id="IPR011990">
    <property type="entry name" value="TPR-like_helical_dom_sf"/>
</dbReference>
<dbReference type="PROSITE" id="PS50293">
    <property type="entry name" value="TPR_REGION"/>
    <property type="match status" value="3"/>
</dbReference>
<evidence type="ECO:0000256" key="3">
    <source>
        <dbReference type="PROSITE-ProRule" id="PRU00339"/>
    </source>
</evidence>
<dbReference type="InterPro" id="IPR019734">
    <property type="entry name" value="TPR_rpt"/>
</dbReference>
<dbReference type="PROSITE" id="PS50005">
    <property type="entry name" value="TPR"/>
    <property type="match status" value="5"/>
</dbReference>
<dbReference type="SMART" id="SM00028">
    <property type="entry name" value="TPR"/>
    <property type="match status" value="5"/>
</dbReference>
<dbReference type="SUPFAM" id="SSF48452">
    <property type="entry name" value="TPR-like"/>
    <property type="match status" value="1"/>
</dbReference>
<accession>A0A1F7RM59</accession>
<evidence type="ECO:0000256" key="2">
    <source>
        <dbReference type="ARBA" id="ARBA00022803"/>
    </source>
</evidence>
<feature type="repeat" description="TPR" evidence="3">
    <location>
        <begin position="38"/>
        <end position="71"/>
    </location>
</feature>
<dbReference type="Pfam" id="PF13432">
    <property type="entry name" value="TPR_16"/>
    <property type="match status" value="1"/>
</dbReference>
<keyword evidence="2 3" id="KW-0802">TPR repeat</keyword>
<organism evidence="4 5">
    <name type="scientific">Candidatus Schekmanbacteria bacterium GWA2_38_11</name>
    <dbReference type="NCBI Taxonomy" id="1817876"/>
    <lineage>
        <taxon>Bacteria</taxon>
        <taxon>Candidatus Schekmaniibacteriota</taxon>
    </lineage>
</organism>
<dbReference type="AlphaFoldDB" id="A0A1F7RM59"/>
<evidence type="ECO:0008006" key="6">
    <source>
        <dbReference type="Google" id="ProtNLM"/>
    </source>
</evidence>
<evidence type="ECO:0000313" key="5">
    <source>
        <dbReference type="Proteomes" id="UP000178526"/>
    </source>
</evidence>
<dbReference type="PANTHER" id="PTHR44943:SF8">
    <property type="entry name" value="TPR REPEAT-CONTAINING PROTEIN MJ0263"/>
    <property type="match status" value="1"/>
</dbReference>
<dbReference type="EMBL" id="MGDB01000034">
    <property type="protein sequence ID" value="OGL42652.1"/>
    <property type="molecule type" value="Genomic_DNA"/>
</dbReference>
<comment type="caution">
    <text evidence="4">The sequence shown here is derived from an EMBL/GenBank/DDBJ whole genome shotgun (WGS) entry which is preliminary data.</text>
</comment>
<feature type="repeat" description="TPR" evidence="3">
    <location>
        <begin position="140"/>
        <end position="173"/>
    </location>
</feature>
<keyword evidence="1" id="KW-0677">Repeat</keyword>
<feature type="repeat" description="TPR" evidence="3">
    <location>
        <begin position="72"/>
        <end position="105"/>
    </location>
</feature>